<comment type="similarity">
    <text evidence="3 10">Belongs to the glycosyl hydrolase 47 family.</text>
</comment>
<dbReference type="GO" id="GO:0005783">
    <property type="term" value="C:endoplasmic reticulum"/>
    <property type="evidence" value="ECO:0007669"/>
    <property type="project" value="TreeGrafter"/>
</dbReference>
<comment type="pathway">
    <text evidence="2">Protein modification; protein glycosylation.</text>
</comment>
<evidence type="ECO:0000256" key="2">
    <source>
        <dbReference type="ARBA" id="ARBA00004922"/>
    </source>
</evidence>
<evidence type="ECO:0000256" key="1">
    <source>
        <dbReference type="ARBA" id="ARBA00001913"/>
    </source>
</evidence>
<organism evidence="12 13">
    <name type="scientific">Coemansia guatemalensis</name>
    <dbReference type="NCBI Taxonomy" id="2761395"/>
    <lineage>
        <taxon>Eukaryota</taxon>
        <taxon>Fungi</taxon>
        <taxon>Fungi incertae sedis</taxon>
        <taxon>Zoopagomycota</taxon>
        <taxon>Kickxellomycotina</taxon>
        <taxon>Kickxellomycetes</taxon>
        <taxon>Kickxellales</taxon>
        <taxon>Kickxellaceae</taxon>
        <taxon>Coemansia</taxon>
    </lineage>
</organism>
<dbReference type="EMBL" id="JANBUO010003518">
    <property type="protein sequence ID" value="KAJ2790518.1"/>
    <property type="molecule type" value="Genomic_DNA"/>
</dbReference>
<dbReference type="PANTHER" id="PTHR11742:SF55">
    <property type="entry name" value="ENDOPLASMIC RETICULUM MANNOSYL-OLIGOSACCHARIDE 1,2-ALPHA-MANNOSIDASE"/>
    <property type="match status" value="1"/>
</dbReference>
<dbReference type="PANTHER" id="PTHR11742">
    <property type="entry name" value="MANNOSYL-OLIGOSACCHARIDE ALPHA-1,2-MANNOSIDASE-RELATED"/>
    <property type="match status" value="1"/>
</dbReference>
<keyword evidence="13" id="KW-1185">Reference proteome</keyword>
<comment type="catalytic activity">
    <reaction evidence="8">
        <text>N(4)-(alpha-D-Man-(1-&gt;2)-alpha-D-Man-(1-&gt;2)-alpha-D-Man-(1-&gt;3)-[alpha-D-Man-(1-&gt;3)-[alpha-D-Man-(1-&gt;2)-alpha-D-Man-(1-&gt;6)]-alpha-D-Man-(1-&gt;6)]-beta-D-Man-(1-&gt;4)-beta-D-GlcNAc-(1-&gt;4)-beta-D-GlcNAc)-L-asparaginyl-[protein] (N-glucan mannose isomer 8A1,2,3B1,3) + 3 H2O = N(4)-(alpha-D-Man-(1-&gt;3)-[alpha-D-Man-(1-&gt;3)-[alpha-D-Man-(1-&gt;6)]-alpha-D-Man-(1-&gt;6)]-beta-D-Man-(1-&gt;4)-beta-D-GlcNAc-(1-&gt;4)-beta-D-GlcNAc)-L-asparaginyl-[protein] (N-glucan mannose isomer 5A1,2) + 3 beta-D-mannose</text>
        <dbReference type="Rhea" id="RHEA:56028"/>
        <dbReference type="Rhea" id="RHEA-COMP:14358"/>
        <dbReference type="Rhea" id="RHEA-COMP:14367"/>
        <dbReference type="ChEBI" id="CHEBI:15377"/>
        <dbReference type="ChEBI" id="CHEBI:28563"/>
        <dbReference type="ChEBI" id="CHEBI:59087"/>
        <dbReference type="ChEBI" id="CHEBI:60628"/>
        <dbReference type="EC" id="3.2.1.113"/>
    </reaction>
</comment>
<evidence type="ECO:0000256" key="3">
    <source>
        <dbReference type="ARBA" id="ARBA00007658"/>
    </source>
</evidence>
<dbReference type="OrthoDB" id="8118055at2759"/>
<comment type="catalytic activity">
    <reaction evidence="9">
        <text>N(4)-(alpha-D-Man-(1-&gt;2)-alpha-D-Man-(1-&gt;2)-alpha-D-Man-(1-&gt;3)-[alpha-D-Man-(1-&gt;2)-alpha-D-Man-(1-&gt;3)-[alpha-D-Man-(1-&gt;2)-alpha-D-Man-(1-&gt;6)]-alpha-D-Man-(1-&gt;6)]-beta-D-Man-(1-&gt;4)-beta-D-GlcNAc-(1-&gt;4)-beta-D-GlcNAc)-L-asparaginyl-[protein] (N-glucan mannose isomer 9A1,2,3B1,2,3) + 4 H2O = N(4)-(alpha-D-Man-(1-&gt;3)-[alpha-D-Man-(1-&gt;3)-[alpha-D-Man-(1-&gt;6)]-alpha-D-Man-(1-&gt;6)]-beta-D-Man-(1-&gt;4)-beta-D-GlcNAc-(1-&gt;4)-beta-D-GlcNAc)-L-asparaginyl-[protein] (N-glucan mannose isomer 5A1,2) + 4 beta-D-mannose</text>
        <dbReference type="Rhea" id="RHEA:56008"/>
        <dbReference type="Rhea" id="RHEA-COMP:14356"/>
        <dbReference type="Rhea" id="RHEA-COMP:14367"/>
        <dbReference type="ChEBI" id="CHEBI:15377"/>
        <dbReference type="ChEBI" id="CHEBI:28563"/>
        <dbReference type="ChEBI" id="CHEBI:59087"/>
        <dbReference type="ChEBI" id="CHEBI:139493"/>
        <dbReference type="EC" id="3.2.1.113"/>
    </reaction>
</comment>
<dbReference type="SUPFAM" id="SSF48225">
    <property type="entry name" value="Seven-hairpin glycosidases"/>
    <property type="match status" value="1"/>
</dbReference>
<evidence type="ECO:0000256" key="5">
    <source>
        <dbReference type="ARBA" id="ARBA00022801"/>
    </source>
</evidence>
<dbReference type="InterPro" id="IPR012341">
    <property type="entry name" value="6hp_glycosidase-like_sf"/>
</dbReference>
<keyword evidence="11" id="KW-0732">Signal</keyword>
<name>A0A9W8HTN2_9FUNG</name>
<dbReference type="InterPro" id="IPR050749">
    <property type="entry name" value="Glycosyl_Hydrolase_47"/>
</dbReference>
<accession>A0A9W8HTN2</accession>
<feature type="signal peptide" evidence="11">
    <location>
        <begin position="1"/>
        <end position="18"/>
    </location>
</feature>
<dbReference type="Proteomes" id="UP001140094">
    <property type="component" value="Unassembled WGS sequence"/>
</dbReference>
<dbReference type="GO" id="GO:0016020">
    <property type="term" value="C:membrane"/>
    <property type="evidence" value="ECO:0007669"/>
    <property type="project" value="InterPro"/>
</dbReference>
<evidence type="ECO:0000256" key="4">
    <source>
        <dbReference type="ARBA" id="ARBA00022723"/>
    </source>
</evidence>
<dbReference type="AlphaFoldDB" id="A0A9W8HTN2"/>
<feature type="non-terminal residue" evidence="12">
    <location>
        <position position="349"/>
    </location>
</feature>
<evidence type="ECO:0000313" key="12">
    <source>
        <dbReference type="EMBL" id="KAJ2790518.1"/>
    </source>
</evidence>
<dbReference type="InterPro" id="IPR001382">
    <property type="entry name" value="Glyco_hydro_47"/>
</dbReference>
<dbReference type="GO" id="GO:0005975">
    <property type="term" value="P:carbohydrate metabolic process"/>
    <property type="evidence" value="ECO:0007669"/>
    <property type="project" value="InterPro"/>
</dbReference>
<keyword evidence="6" id="KW-0106">Calcium</keyword>
<feature type="chain" id="PRO_5040968974" description="alpha-1,2-Mannosidase" evidence="11">
    <location>
        <begin position="19"/>
        <end position="349"/>
    </location>
</feature>
<evidence type="ECO:0000256" key="8">
    <source>
        <dbReference type="ARBA" id="ARBA00047669"/>
    </source>
</evidence>
<sequence>MRIQLISACLLSLSLVSAQSASFALHRSKQPTAQKAVLGGMLDRQGKPANKERAEILCGRTVQHDFSDETEEDRSVRKQRANAVKSGFLYAWDGYKKYAYGADEIDVLKRKPKTTRNGWGATLVDSLDVLWLMGLKEEFYRARDFVAGIDFHNDGGQLAKVFETNIRYVGGLLSAYELSGDSVFLEKAVELADLLMPAFDTPLGLPWQMLNITTGEGSSETPGTTLTNLAELGTYQMEFFRLSQLTRNATYHEAAQNAITVMLRLNPPGGGPEPTYTIPGMYPIDFDMMTGKFAGSAAYWGGGGDSFYEYLIKTWVLSDCMLQRDLDLWTESIQSFRRFGVARSTDGYL</sequence>
<dbReference type="PRINTS" id="PR00747">
    <property type="entry name" value="GLYHDRLASE47"/>
</dbReference>
<dbReference type="Gene3D" id="1.50.10.10">
    <property type="match status" value="1"/>
</dbReference>
<evidence type="ECO:0000256" key="10">
    <source>
        <dbReference type="RuleBase" id="RU361193"/>
    </source>
</evidence>
<proteinExistence type="inferred from homology"/>
<dbReference type="GO" id="GO:0004571">
    <property type="term" value="F:mannosyl-oligosaccharide 1,2-alpha-mannosidase activity"/>
    <property type="evidence" value="ECO:0007669"/>
    <property type="project" value="UniProtKB-EC"/>
</dbReference>
<comment type="caution">
    <text evidence="12">The sequence shown here is derived from an EMBL/GenBank/DDBJ whole genome shotgun (WGS) entry which is preliminary data.</text>
</comment>
<evidence type="ECO:0000313" key="13">
    <source>
        <dbReference type="Proteomes" id="UP001140094"/>
    </source>
</evidence>
<dbReference type="GO" id="GO:0036503">
    <property type="term" value="P:ERAD pathway"/>
    <property type="evidence" value="ECO:0007669"/>
    <property type="project" value="UniProtKB-ARBA"/>
</dbReference>
<evidence type="ECO:0000256" key="7">
    <source>
        <dbReference type="ARBA" id="ARBA00023157"/>
    </source>
</evidence>
<protein>
    <recommendedName>
        <fullName evidence="10">alpha-1,2-Mannosidase</fullName>
        <ecNumber evidence="10">3.2.1.-</ecNumber>
    </recommendedName>
</protein>
<evidence type="ECO:0000256" key="6">
    <source>
        <dbReference type="ARBA" id="ARBA00022837"/>
    </source>
</evidence>
<dbReference type="EC" id="3.2.1.-" evidence="10"/>
<reference evidence="12" key="1">
    <citation type="submission" date="2022-07" db="EMBL/GenBank/DDBJ databases">
        <title>Phylogenomic reconstructions and comparative analyses of Kickxellomycotina fungi.</title>
        <authorList>
            <person name="Reynolds N.K."/>
            <person name="Stajich J.E."/>
            <person name="Barry K."/>
            <person name="Grigoriev I.V."/>
            <person name="Crous P."/>
            <person name="Smith M.E."/>
        </authorList>
    </citation>
    <scope>NUCLEOTIDE SEQUENCE</scope>
    <source>
        <strain evidence="12">NRRL 1565</strain>
    </source>
</reference>
<keyword evidence="4" id="KW-0479">Metal-binding</keyword>
<evidence type="ECO:0000256" key="9">
    <source>
        <dbReference type="ARBA" id="ARBA00048605"/>
    </source>
</evidence>
<dbReference type="GO" id="GO:0005509">
    <property type="term" value="F:calcium ion binding"/>
    <property type="evidence" value="ECO:0007669"/>
    <property type="project" value="InterPro"/>
</dbReference>
<keyword evidence="7" id="KW-1015">Disulfide bond</keyword>
<keyword evidence="10" id="KW-0326">Glycosidase</keyword>
<dbReference type="Pfam" id="PF01532">
    <property type="entry name" value="Glyco_hydro_47"/>
    <property type="match status" value="1"/>
</dbReference>
<evidence type="ECO:0000256" key="11">
    <source>
        <dbReference type="SAM" id="SignalP"/>
    </source>
</evidence>
<keyword evidence="5 10" id="KW-0378">Hydrolase</keyword>
<dbReference type="InterPro" id="IPR036026">
    <property type="entry name" value="Seven-hairpin_glycosidases"/>
</dbReference>
<gene>
    <name evidence="12" type="ORF">H4R20_007003</name>
</gene>
<comment type="cofactor">
    <cofactor evidence="1">
        <name>Ca(2+)</name>
        <dbReference type="ChEBI" id="CHEBI:29108"/>
    </cofactor>
</comment>